<dbReference type="InterPro" id="IPR029063">
    <property type="entry name" value="SAM-dependent_MTases_sf"/>
</dbReference>
<dbReference type="GO" id="GO:0032259">
    <property type="term" value="P:methylation"/>
    <property type="evidence" value="ECO:0007669"/>
    <property type="project" value="UniProtKB-KW"/>
</dbReference>
<keyword evidence="2" id="KW-0808">Transferase</keyword>
<dbReference type="SUPFAM" id="SSF53335">
    <property type="entry name" value="S-adenosyl-L-methionine-dependent methyltransferases"/>
    <property type="match status" value="1"/>
</dbReference>
<evidence type="ECO:0000313" key="3">
    <source>
        <dbReference type="Proteomes" id="UP000005806"/>
    </source>
</evidence>
<protein>
    <submittedName>
        <fullName evidence="2">Methyltransferase type 11</fullName>
    </submittedName>
</protein>
<proteinExistence type="predicted"/>
<dbReference type="Gene3D" id="3.40.50.150">
    <property type="entry name" value="Vaccinia Virus protein VP39"/>
    <property type="match status" value="1"/>
</dbReference>
<accession>A0A822LDY7</accession>
<dbReference type="EMBL" id="CAIH01000232">
    <property type="protein sequence ID" value="CCH93432.1"/>
    <property type="molecule type" value="Genomic_DNA"/>
</dbReference>
<dbReference type="InterPro" id="IPR013216">
    <property type="entry name" value="Methyltransf_11"/>
</dbReference>
<sequence>MNKSPLKIYSRIIAKIKQLFIPITTVNLPSFKPNICKFLQSKAEVDEATAFLHSYGFFSHPTDAKNWDLAHIIPEIGDGNILDMGGCNSIILKNVALRKIRGQFYEIDLQGTEHPIKGIKHIVGDLMDTKLPDKFFKSITCISVTEHGVDFAKFAHEVARLLEDKGKLFVSFDYWNPKIISPIKLFGLDWQPLDEEAVKTLIAECEKEGLYLIEDMDYKTDEKVICDGYHSPHPAMSYTFGLAVFEKR</sequence>
<comment type="caution">
    <text evidence="2">The sequence shown here is derived from an EMBL/GenBank/DDBJ whole genome shotgun (WGS) entry which is preliminary data.</text>
</comment>
<name>A0A822LDY7_MICAE</name>
<evidence type="ECO:0000313" key="2">
    <source>
        <dbReference type="EMBL" id="CCH93432.1"/>
    </source>
</evidence>
<organism evidence="2 3">
    <name type="scientific">Microcystis aeruginosa PCC 9432</name>
    <dbReference type="NCBI Taxonomy" id="1160280"/>
    <lineage>
        <taxon>Bacteria</taxon>
        <taxon>Bacillati</taxon>
        <taxon>Cyanobacteriota</taxon>
        <taxon>Cyanophyceae</taxon>
        <taxon>Oscillatoriophycideae</taxon>
        <taxon>Chroococcales</taxon>
        <taxon>Microcystaceae</taxon>
        <taxon>Microcystis</taxon>
    </lineage>
</organism>
<dbReference type="Proteomes" id="UP000005806">
    <property type="component" value="Unassembled WGS sequence"/>
</dbReference>
<dbReference type="Pfam" id="PF08241">
    <property type="entry name" value="Methyltransf_11"/>
    <property type="match status" value="1"/>
</dbReference>
<gene>
    <name evidence="2" type="ORF">MICCA_3070003</name>
</gene>
<dbReference type="RefSeq" id="WP_002755215.1">
    <property type="nucleotide sequence ID" value="NZ_HE972584.1"/>
</dbReference>
<feature type="domain" description="Methyltransferase type 11" evidence="1">
    <location>
        <begin position="82"/>
        <end position="170"/>
    </location>
</feature>
<keyword evidence="2" id="KW-0489">Methyltransferase</keyword>
<reference evidence="2 3" key="1">
    <citation type="submission" date="2012-04" db="EMBL/GenBank/DDBJ databases">
        <authorList>
            <person name="Genoscope - CEA"/>
        </authorList>
    </citation>
    <scope>NUCLEOTIDE SEQUENCE [LARGE SCALE GENOMIC DNA]</scope>
    <source>
        <strain evidence="2 3">9432</strain>
    </source>
</reference>
<dbReference type="AlphaFoldDB" id="A0A822LDY7"/>
<dbReference type="GO" id="GO:0008757">
    <property type="term" value="F:S-adenosylmethionine-dependent methyltransferase activity"/>
    <property type="evidence" value="ECO:0007669"/>
    <property type="project" value="InterPro"/>
</dbReference>
<evidence type="ECO:0000259" key="1">
    <source>
        <dbReference type="Pfam" id="PF08241"/>
    </source>
</evidence>